<feature type="region of interest" description="Disordered" evidence="1">
    <location>
        <begin position="648"/>
        <end position="672"/>
    </location>
</feature>
<evidence type="ECO:0000313" key="4">
    <source>
        <dbReference type="Proteomes" id="UP000016931"/>
    </source>
</evidence>
<dbReference type="InterPro" id="IPR029060">
    <property type="entry name" value="PIN-like_dom_sf"/>
</dbReference>
<dbReference type="SUPFAM" id="SSF88723">
    <property type="entry name" value="PIN domain-like"/>
    <property type="match status" value="1"/>
</dbReference>
<dbReference type="SUPFAM" id="SSF47807">
    <property type="entry name" value="5' to 3' exonuclease, C-terminal subdomain"/>
    <property type="match status" value="1"/>
</dbReference>
<dbReference type="InterPro" id="IPR006086">
    <property type="entry name" value="XPG-I_dom"/>
</dbReference>
<dbReference type="Pfam" id="PF00867">
    <property type="entry name" value="XPG_I"/>
    <property type="match status" value="1"/>
</dbReference>
<dbReference type="RefSeq" id="XP_016763059.1">
    <property type="nucleotide sequence ID" value="XM_016903986.1"/>
</dbReference>
<proteinExistence type="predicted"/>
<feature type="compositionally biased region" description="Acidic residues" evidence="1">
    <location>
        <begin position="566"/>
        <end position="578"/>
    </location>
</feature>
<gene>
    <name evidence="3" type="ORF">SEPMUDRAFT_146955</name>
</gene>
<keyword evidence="4" id="KW-1185">Reference proteome</keyword>
<dbReference type="OMA" id="IWGRLYM"/>
<dbReference type="PANTHER" id="PTHR11081:SF62">
    <property type="entry name" value="XPG-I DOMAIN-CONTAINING PROTEIN"/>
    <property type="match status" value="1"/>
</dbReference>
<dbReference type="eggNOG" id="KOG2520">
    <property type="taxonomic scope" value="Eukaryota"/>
</dbReference>
<dbReference type="HOGENOM" id="CLU_408900_0_0_1"/>
<dbReference type="PANTHER" id="PTHR11081">
    <property type="entry name" value="FLAP ENDONUCLEASE FAMILY MEMBER"/>
    <property type="match status" value="1"/>
</dbReference>
<dbReference type="Gene3D" id="1.10.150.20">
    <property type="entry name" value="5' to 3' exonuclease, C-terminal subdomain"/>
    <property type="match status" value="1"/>
</dbReference>
<dbReference type="OrthoDB" id="2959108at2759"/>
<dbReference type="EMBL" id="KB456261">
    <property type="protein sequence ID" value="EMF14938.1"/>
    <property type="molecule type" value="Genomic_DNA"/>
</dbReference>
<evidence type="ECO:0000259" key="2">
    <source>
        <dbReference type="SMART" id="SM00484"/>
    </source>
</evidence>
<feature type="region of interest" description="Disordered" evidence="1">
    <location>
        <begin position="437"/>
        <end position="554"/>
    </location>
</feature>
<dbReference type="PRINTS" id="PR00853">
    <property type="entry name" value="XPGRADSUPER"/>
</dbReference>
<sequence length="672" mass="74956">MGINGLWDVLGQGEEWAIADYAAAHFAKHHRPLRIAVDEACWRFNNLTDEQVRKIREGEPAANPVEKVILWRILRYWRLNIQLLFVTDGLRRPGKKRWGRPGGRGGGGMLDAECVKMLHKMFDSLNVPYHRAPGEAEAECARLQQLNVVDAVWSDDSDCLMFGCTTLIMAHRSSSGKKDWDRIQLYRSDILLPRFDFDTDSLVMFAVLAGGDYDDKGLRGCGPQTARMVVQRKHGLARRLVVSAERAQLESWRDMLSVVLANSGSGLSIPADFPNLKALNGYRNPVVSPDEQCRNLRLLRGGWEWRERQMDQSKLRDVLRDHYNFSTRDYLNHLAPVMLARKLSRDVTPARREENRSYGILLRRTRSRKAKDGTDLGVPAQVNIKFHAALVVDIDLSTEPPGEDWSSTVKNDGVPYDPTKPLDSVMLSFFLTHGLPEGALDKSQPSPNKKQRDDDDAAEDLETPTLTPHHGPPQSSRTSSSRKPRKQPTSMDSEAMGNVGDTDPSRPLTSKKRIRKTTDGTRQGKPVKKSRKSQTSEVAAPPSPPARFRRLETPDFGSLRTINIIDLEDDDDSDEEEISSVQDTKTPRPCQWHSSLAPQMVDERAAVSAASASSSTSTCIISHARDDSAGASTLRQKRERGLLSKLSAAKASNPSAMRGACPPPHQEVIVLD</sequence>
<dbReference type="GO" id="GO:0006281">
    <property type="term" value="P:DNA repair"/>
    <property type="evidence" value="ECO:0007669"/>
    <property type="project" value="UniProtKB-ARBA"/>
</dbReference>
<evidence type="ECO:0000256" key="1">
    <source>
        <dbReference type="SAM" id="MobiDB-lite"/>
    </source>
</evidence>
<protein>
    <submittedName>
        <fullName evidence="3">PIN domain-like protein</fullName>
    </submittedName>
</protein>
<dbReference type="InterPro" id="IPR006084">
    <property type="entry name" value="XPG/Rad2"/>
</dbReference>
<organism evidence="3 4">
    <name type="scientific">Sphaerulina musiva (strain SO2202)</name>
    <name type="common">Poplar stem canker fungus</name>
    <name type="synonym">Septoria musiva</name>
    <dbReference type="NCBI Taxonomy" id="692275"/>
    <lineage>
        <taxon>Eukaryota</taxon>
        <taxon>Fungi</taxon>
        <taxon>Dikarya</taxon>
        <taxon>Ascomycota</taxon>
        <taxon>Pezizomycotina</taxon>
        <taxon>Dothideomycetes</taxon>
        <taxon>Dothideomycetidae</taxon>
        <taxon>Mycosphaerellales</taxon>
        <taxon>Mycosphaerellaceae</taxon>
        <taxon>Sphaerulina</taxon>
    </lineage>
</organism>
<dbReference type="STRING" id="692275.M3CMC7"/>
<reference evidence="3 4" key="1">
    <citation type="journal article" date="2012" name="PLoS Pathog.">
        <title>Diverse lifestyles and strategies of plant pathogenesis encoded in the genomes of eighteen Dothideomycetes fungi.</title>
        <authorList>
            <person name="Ohm R.A."/>
            <person name="Feau N."/>
            <person name="Henrissat B."/>
            <person name="Schoch C.L."/>
            <person name="Horwitz B.A."/>
            <person name="Barry K.W."/>
            <person name="Condon B.J."/>
            <person name="Copeland A.C."/>
            <person name="Dhillon B."/>
            <person name="Glaser F."/>
            <person name="Hesse C.N."/>
            <person name="Kosti I."/>
            <person name="LaButti K."/>
            <person name="Lindquist E.A."/>
            <person name="Lucas S."/>
            <person name="Salamov A.A."/>
            <person name="Bradshaw R.E."/>
            <person name="Ciuffetti L."/>
            <person name="Hamelin R.C."/>
            <person name="Kema G.H.J."/>
            <person name="Lawrence C."/>
            <person name="Scott J.A."/>
            <person name="Spatafora J.W."/>
            <person name="Turgeon B.G."/>
            <person name="de Wit P.J.G.M."/>
            <person name="Zhong S."/>
            <person name="Goodwin S.B."/>
            <person name="Grigoriev I.V."/>
        </authorList>
    </citation>
    <scope>NUCLEOTIDE SEQUENCE [LARGE SCALE GENOMIC DNA]</scope>
    <source>
        <strain evidence="3 4">SO2202</strain>
    </source>
</reference>
<dbReference type="CDD" id="cd09870">
    <property type="entry name" value="PIN_YEN1"/>
    <property type="match status" value="1"/>
</dbReference>
<feature type="region of interest" description="Disordered" evidence="1">
    <location>
        <begin position="566"/>
        <end position="591"/>
    </location>
</feature>
<dbReference type="GeneID" id="27901123"/>
<dbReference type="Gene3D" id="3.40.50.1010">
    <property type="entry name" value="5'-nuclease"/>
    <property type="match status" value="2"/>
</dbReference>
<dbReference type="GO" id="GO:0017108">
    <property type="term" value="F:5'-flap endonuclease activity"/>
    <property type="evidence" value="ECO:0007669"/>
    <property type="project" value="TreeGrafter"/>
</dbReference>
<dbReference type="AlphaFoldDB" id="M3CMC7"/>
<name>M3CMC7_SPHMS</name>
<accession>M3CMC7</accession>
<feature type="domain" description="XPG-I" evidence="2">
    <location>
        <begin position="123"/>
        <end position="197"/>
    </location>
</feature>
<dbReference type="Proteomes" id="UP000016931">
    <property type="component" value="Unassembled WGS sequence"/>
</dbReference>
<evidence type="ECO:0000313" key="3">
    <source>
        <dbReference type="EMBL" id="EMF14938.1"/>
    </source>
</evidence>
<dbReference type="SMART" id="SM00484">
    <property type="entry name" value="XPGI"/>
    <property type="match status" value="1"/>
</dbReference>
<dbReference type="InterPro" id="IPR036279">
    <property type="entry name" value="5-3_exonuclease_C_sf"/>
</dbReference>